<dbReference type="Gene3D" id="1.10.442.10">
    <property type="entry name" value="Cytochrome c oxidase subunit IV"/>
    <property type="match status" value="1"/>
</dbReference>
<organism evidence="11 12">
    <name type="scientific">Acipenser oxyrinchus oxyrinchus</name>
    <dbReference type="NCBI Taxonomy" id="40147"/>
    <lineage>
        <taxon>Eukaryota</taxon>
        <taxon>Metazoa</taxon>
        <taxon>Chordata</taxon>
        <taxon>Craniata</taxon>
        <taxon>Vertebrata</taxon>
        <taxon>Euteleostomi</taxon>
        <taxon>Actinopterygii</taxon>
        <taxon>Chondrostei</taxon>
        <taxon>Acipenseriformes</taxon>
        <taxon>Acipenseridae</taxon>
        <taxon>Acipenser</taxon>
    </lineage>
</organism>
<accession>A0AAD8GG20</accession>
<evidence type="ECO:0000256" key="1">
    <source>
        <dbReference type="ARBA" id="ARBA00004434"/>
    </source>
</evidence>
<dbReference type="AlphaFoldDB" id="A0AAD8GG20"/>
<comment type="caution">
    <text evidence="11">The sequence shown here is derived from an EMBL/GenBank/DDBJ whole genome shotgun (WGS) entry which is preliminary data.</text>
</comment>
<sequence>MLSSRAAVRGLQLFTWRSLSTSTCVQEAHGKEVATSSIDCSQPQYNDRLDTPLPDIPYVTEFNTEQSKLKEKEKGPWTQLTKEEKLALYRLSYRQTFAEMKKGSSEWKTVVGGLFFFLGFTGLVIWWQRVFVFGKPPHTLSEEWVAMQTQRMIDMRVNPISGFSSEWDYNTKQWKK</sequence>
<dbReference type="PANTHER" id="PTHR10707:SF13">
    <property type="entry name" value="CYTOCHROME C OXIDASE SUBUNIT 4"/>
    <property type="match status" value="1"/>
</dbReference>
<evidence type="ECO:0000256" key="8">
    <source>
        <dbReference type="ARBA" id="ARBA00023128"/>
    </source>
</evidence>
<evidence type="ECO:0000256" key="5">
    <source>
        <dbReference type="ARBA" id="ARBA00022692"/>
    </source>
</evidence>
<reference evidence="11" key="1">
    <citation type="submission" date="2022-02" db="EMBL/GenBank/DDBJ databases">
        <title>Atlantic sturgeon de novo genome assembly.</title>
        <authorList>
            <person name="Stock M."/>
            <person name="Klopp C."/>
            <person name="Guiguen Y."/>
            <person name="Cabau C."/>
            <person name="Parinello H."/>
            <person name="Santidrian Yebra-Pimentel E."/>
            <person name="Kuhl H."/>
            <person name="Dirks R.P."/>
            <person name="Guessner J."/>
            <person name="Wuertz S."/>
            <person name="Du K."/>
            <person name="Schartl M."/>
        </authorList>
    </citation>
    <scope>NUCLEOTIDE SEQUENCE</scope>
    <source>
        <strain evidence="11">STURGEONOMICS-FGT-2020</strain>
        <tissue evidence="11">Whole blood</tissue>
    </source>
</reference>
<protein>
    <recommendedName>
        <fullName evidence="10">Cytochrome c oxidase subunit 4</fullName>
    </recommendedName>
</protein>
<dbReference type="GO" id="GO:0006123">
    <property type="term" value="P:mitochondrial electron transport, cytochrome c to oxygen"/>
    <property type="evidence" value="ECO:0007669"/>
    <property type="project" value="InterPro"/>
</dbReference>
<dbReference type="InterPro" id="IPR013288">
    <property type="entry name" value="Cyt_c_oxidase_su4"/>
</dbReference>
<evidence type="ECO:0000256" key="10">
    <source>
        <dbReference type="RuleBase" id="RU367145"/>
    </source>
</evidence>
<evidence type="ECO:0000256" key="4">
    <source>
        <dbReference type="ARBA" id="ARBA00011485"/>
    </source>
</evidence>
<dbReference type="FunFam" id="1.10.442.10:FF:000001">
    <property type="entry name" value="Cytochrome c oxidase subunit 4 isoform 1"/>
    <property type="match status" value="1"/>
</dbReference>
<evidence type="ECO:0000256" key="2">
    <source>
        <dbReference type="ARBA" id="ARBA00004673"/>
    </source>
</evidence>
<dbReference type="GO" id="GO:0045277">
    <property type="term" value="C:respiratory chain complex IV"/>
    <property type="evidence" value="ECO:0007669"/>
    <property type="project" value="InterPro"/>
</dbReference>
<dbReference type="PRINTS" id="PR01873">
    <property type="entry name" value="CYTCOXIDASE4"/>
</dbReference>
<feature type="transmembrane region" description="Helical" evidence="10">
    <location>
        <begin position="109"/>
        <end position="127"/>
    </location>
</feature>
<dbReference type="SUPFAM" id="SSF81406">
    <property type="entry name" value="Mitochondrial cytochrome c oxidase subunit IV"/>
    <property type="match status" value="1"/>
</dbReference>
<gene>
    <name evidence="11" type="ORF">AOXY_G3770</name>
</gene>
<comment type="pathway">
    <text evidence="2 10">Energy metabolism; oxidative phosphorylation.</text>
</comment>
<dbReference type="Proteomes" id="UP001230051">
    <property type="component" value="Unassembled WGS sequence"/>
</dbReference>
<keyword evidence="12" id="KW-1185">Reference proteome</keyword>
<keyword evidence="9 10" id="KW-0472">Membrane</keyword>
<keyword evidence="8 10" id="KW-0496">Mitochondrion</keyword>
<keyword evidence="7 10" id="KW-1133">Transmembrane helix</keyword>
<dbReference type="EMBL" id="JAGXEW010000003">
    <property type="protein sequence ID" value="KAK1173614.1"/>
    <property type="molecule type" value="Genomic_DNA"/>
</dbReference>
<evidence type="ECO:0000256" key="6">
    <source>
        <dbReference type="ARBA" id="ARBA00022792"/>
    </source>
</evidence>
<keyword evidence="6 10" id="KW-0999">Mitochondrion inner membrane</keyword>
<keyword evidence="5 10" id="KW-0812">Transmembrane</keyword>
<comment type="subcellular location">
    <subcellularLocation>
        <location evidence="1 10">Mitochondrion inner membrane</location>
        <topology evidence="1 10">Single-pass membrane protein</topology>
    </subcellularLocation>
</comment>
<comment type="function">
    <text evidence="10">Component of the cytochrome c oxidase, the last enzyme in the mitochondrial electron transport chain which drives oxidative phosphorylation.</text>
</comment>
<evidence type="ECO:0000256" key="3">
    <source>
        <dbReference type="ARBA" id="ARBA00008135"/>
    </source>
</evidence>
<evidence type="ECO:0000313" key="12">
    <source>
        <dbReference type="Proteomes" id="UP001230051"/>
    </source>
</evidence>
<dbReference type="InterPro" id="IPR036639">
    <property type="entry name" value="Cyt_c_oxidase_su4_sf"/>
</dbReference>
<comment type="subunit">
    <text evidence="4">Component of the cytochrome c oxidase (complex IV, CIV), a multisubunit enzyme composed of 14 subunits. The complex is composed of a catalytic core of 3 subunits MT-CO1, MT-CO2 and MT-CO3, encoded in the mitochondrial DNA, and 11 supernumerary subunits COX4I, COX5A, COX5B, COX6A, COX6B, COX6C, COX7A, COX7B, COX7C, COX8 and NDUFA4, which are encoded in the nuclear genome. The complex exists as a monomer or a dimer and forms supercomplexes (SCs) in the inner mitochondrial membrane with NADH-ubiquinone oxidoreductase (complex I, CI) and ubiquinol-cytochrome c oxidoreductase (cytochrome b-c1 complex, complex III, CIII), resulting in different assemblies (supercomplex SCI(1)III(2)IV(1) and megacomplex MCI(2)III(2)IV(2)).</text>
</comment>
<dbReference type="PANTHER" id="PTHR10707">
    <property type="entry name" value="CYTOCHROME C OXIDASE SUBUNIT IV"/>
    <property type="match status" value="1"/>
</dbReference>
<name>A0AAD8GG20_ACIOX</name>
<dbReference type="InterPro" id="IPR004203">
    <property type="entry name" value="Cyt_c_oxidase_su4_fam"/>
</dbReference>
<dbReference type="CDD" id="cd00922">
    <property type="entry name" value="Cyt_c_Oxidase_IV"/>
    <property type="match status" value="1"/>
</dbReference>
<dbReference type="GO" id="GO:0005743">
    <property type="term" value="C:mitochondrial inner membrane"/>
    <property type="evidence" value="ECO:0007669"/>
    <property type="project" value="UniProtKB-SubCell"/>
</dbReference>
<evidence type="ECO:0000256" key="7">
    <source>
        <dbReference type="ARBA" id="ARBA00022989"/>
    </source>
</evidence>
<comment type="similarity">
    <text evidence="3 10">Belongs to the cytochrome c oxidase IV family.</text>
</comment>
<evidence type="ECO:0000313" key="11">
    <source>
        <dbReference type="EMBL" id="KAK1173614.1"/>
    </source>
</evidence>
<proteinExistence type="inferred from homology"/>
<dbReference type="Pfam" id="PF02936">
    <property type="entry name" value="COX4"/>
    <property type="match status" value="1"/>
</dbReference>
<evidence type="ECO:0000256" key="9">
    <source>
        <dbReference type="ARBA" id="ARBA00023136"/>
    </source>
</evidence>